<gene>
    <name evidence="1" type="ORF">NF685_02325</name>
</gene>
<protein>
    <submittedName>
        <fullName evidence="1">Sulfotransferase</fullName>
    </submittedName>
</protein>
<dbReference type="Gene3D" id="3.40.50.300">
    <property type="entry name" value="P-loop containing nucleotide triphosphate hydrolases"/>
    <property type="match status" value="1"/>
</dbReference>
<sequence>MPHRRAVHFISGLPRAGSTLLSALLTQNPGLVTSGRSSPVAPMMLRIASLMAEGDYASDFDAARRDRILHLILDGYYAGLDPSGSTHTETCDKRACESRPEDHRTRDNRIVIDTHRDWCARMGLIDAVFPDAKVICCVRDPVWILDSLERLIVRDPVLSSRLVPLSCRATQHDRIEHMLSQDGIFGYAWRVLNEAFHGPFAHRLVLVDYDYLARYPVATLDTLTRVLGLPKHPYDPHSIKTPDCATFDRNLATPGLHRLRPSVALEARRSILPPVIRDKLAGTAFWRHSQATESGALVLC</sequence>
<comment type="caution">
    <text evidence="1">The sequence shown here is derived from an EMBL/GenBank/DDBJ whole genome shotgun (WGS) entry which is preliminary data.</text>
</comment>
<evidence type="ECO:0000313" key="1">
    <source>
        <dbReference type="EMBL" id="MCO6158864.1"/>
    </source>
</evidence>
<organism evidence="1 2">
    <name type="scientific">Asaia lannensis NBRC 102526</name>
    <dbReference type="NCBI Taxonomy" id="1307926"/>
    <lineage>
        <taxon>Bacteria</taxon>
        <taxon>Pseudomonadati</taxon>
        <taxon>Pseudomonadota</taxon>
        <taxon>Alphaproteobacteria</taxon>
        <taxon>Acetobacterales</taxon>
        <taxon>Acetobacteraceae</taxon>
        <taxon>Asaia</taxon>
    </lineage>
</organism>
<dbReference type="Proteomes" id="UP001523401">
    <property type="component" value="Unassembled WGS sequence"/>
</dbReference>
<dbReference type="Pfam" id="PF13469">
    <property type="entry name" value="Sulfotransfer_3"/>
    <property type="match status" value="1"/>
</dbReference>
<keyword evidence="2" id="KW-1185">Reference proteome</keyword>
<dbReference type="InterPro" id="IPR027417">
    <property type="entry name" value="P-loop_NTPase"/>
</dbReference>
<dbReference type="SUPFAM" id="SSF52540">
    <property type="entry name" value="P-loop containing nucleoside triphosphate hydrolases"/>
    <property type="match status" value="1"/>
</dbReference>
<evidence type="ECO:0000313" key="2">
    <source>
        <dbReference type="Proteomes" id="UP001523401"/>
    </source>
</evidence>
<dbReference type="EMBL" id="JAMXQU010000001">
    <property type="protein sequence ID" value="MCO6158864.1"/>
    <property type="molecule type" value="Genomic_DNA"/>
</dbReference>
<reference evidence="1 2" key="1">
    <citation type="submission" date="2022-06" db="EMBL/GenBank/DDBJ databases">
        <title>Whole-genome of Asaia lannensis strain LMG 27011T.</title>
        <authorList>
            <person name="Sombolestani A."/>
        </authorList>
    </citation>
    <scope>NUCLEOTIDE SEQUENCE [LARGE SCALE GENOMIC DNA]</scope>
    <source>
        <strain evidence="1 2">NBRC 102526</strain>
    </source>
</reference>
<dbReference type="RefSeq" id="WP_252848425.1">
    <property type="nucleotide sequence ID" value="NZ_BAPW01000034.1"/>
</dbReference>
<proteinExistence type="predicted"/>
<name>A0ABT1CFQ9_9PROT</name>
<accession>A0ABT1CFQ9</accession>